<evidence type="ECO:0000313" key="3">
    <source>
        <dbReference type="Proteomes" id="UP000232149"/>
    </source>
</evidence>
<proteinExistence type="predicted"/>
<dbReference type="Proteomes" id="UP000232188">
    <property type="component" value="Unassembled WGS sequence"/>
</dbReference>
<name>A0A2M9YLP9_9LEPT</name>
<keyword evidence="3" id="KW-1185">Reference proteome</keyword>
<evidence type="ECO:0000313" key="4">
    <source>
        <dbReference type="Proteomes" id="UP000232188"/>
    </source>
</evidence>
<dbReference type="EMBL" id="NPDV01000013">
    <property type="protein sequence ID" value="PJZ52469.1"/>
    <property type="molecule type" value="Genomic_DNA"/>
</dbReference>
<accession>A0A2M9YLP9</accession>
<organism evidence="1 4">
    <name type="scientific">Leptospira adleri</name>
    <dbReference type="NCBI Taxonomy" id="2023186"/>
    <lineage>
        <taxon>Bacteria</taxon>
        <taxon>Pseudomonadati</taxon>
        <taxon>Spirochaetota</taxon>
        <taxon>Spirochaetia</taxon>
        <taxon>Leptospirales</taxon>
        <taxon>Leptospiraceae</taxon>
        <taxon>Leptospira</taxon>
    </lineage>
</organism>
<sequence length="87" mass="10361">MIHPFSIICENEIRFHKICRYGFSQIETVSSTGVITAYIFFGENRLIFEIDDFVLKKIDSEIFFIRIRLRRNTKVHKMIGKLSFNNN</sequence>
<comment type="caution">
    <text evidence="1">The sequence shown here is derived from an EMBL/GenBank/DDBJ whole genome shotgun (WGS) entry which is preliminary data.</text>
</comment>
<dbReference type="Proteomes" id="UP000232149">
    <property type="component" value="Unassembled WGS sequence"/>
</dbReference>
<dbReference type="AlphaFoldDB" id="A0A2M9YLP9"/>
<gene>
    <name evidence="2" type="ORF">CH376_02010</name>
    <name evidence="1" type="ORF">CH380_14995</name>
</gene>
<dbReference type="EMBL" id="NPDU01000003">
    <property type="protein sequence ID" value="PJZ63640.1"/>
    <property type="molecule type" value="Genomic_DNA"/>
</dbReference>
<evidence type="ECO:0000313" key="1">
    <source>
        <dbReference type="EMBL" id="PJZ52469.1"/>
    </source>
</evidence>
<reference evidence="3 4" key="1">
    <citation type="submission" date="2017-07" db="EMBL/GenBank/DDBJ databases">
        <title>Leptospira spp. isolated from tropical soils.</title>
        <authorList>
            <person name="Thibeaux R."/>
            <person name="Iraola G."/>
            <person name="Ferres I."/>
            <person name="Bierque E."/>
            <person name="Girault D."/>
            <person name="Soupe-Gilbert M.-E."/>
            <person name="Picardeau M."/>
            <person name="Goarant C."/>
        </authorList>
    </citation>
    <scope>NUCLEOTIDE SEQUENCE [LARGE SCALE GENOMIC DNA]</scope>
    <source>
        <strain evidence="1 4">FH2-B-C1</strain>
        <strain evidence="2 3">FH2-B-D1</strain>
    </source>
</reference>
<protein>
    <submittedName>
        <fullName evidence="1">Uncharacterized protein</fullName>
    </submittedName>
</protein>
<evidence type="ECO:0000313" key="2">
    <source>
        <dbReference type="EMBL" id="PJZ63640.1"/>
    </source>
</evidence>